<dbReference type="Proteomes" id="UP000320762">
    <property type="component" value="Unassembled WGS sequence"/>
</dbReference>
<name>A0A550CGB9_9AGAR</name>
<dbReference type="STRING" id="97359.A0A550CGB9"/>
<reference evidence="1 2" key="1">
    <citation type="journal article" date="2019" name="New Phytol.">
        <title>Comparative genomics reveals unique wood-decay strategies and fruiting body development in the Schizophyllaceae.</title>
        <authorList>
            <person name="Almasi E."/>
            <person name="Sahu N."/>
            <person name="Krizsan K."/>
            <person name="Balint B."/>
            <person name="Kovacs G.M."/>
            <person name="Kiss B."/>
            <person name="Cseklye J."/>
            <person name="Drula E."/>
            <person name="Henrissat B."/>
            <person name="Nagy I."/>
            <person name="Chovatia M."/>
            <person name="Adam C."/>
            <person name="LaButti K."/>
            <person name="Lipzen A."/>
            <person name="Riley R."/>
            <person name="Grigoriev I.V."/>
            <person name="Nagy L.G."/>
        </authorList>
    </citation>
    <scope>NUCLEOTIDE SEQUENCE [LARGE SCALE GENOMIC DNA]</scope>
    <source>
        <strain evidence="1 2">NL-1724</strain>
    </source>
</reference>
<gene>
    <name evidence="1" type="ORF">BD626DRAFT_261467</name>
</gene>
<evidence type="ECO:0000313" key="1">
    <source>
        <dbReference type="EMBL" id="TRM63843.1"/>
    </source>
</evidence>
<accession>A0A550CGB9</accession>
<organism evidence="1 2">
    <name type="scientific">Schizophyllum amplum</name>
    <dbReference type="NCBI Taxonomy" id="97359"/>
    <lineage>
        <taxon>Eukaryota</taxon>
        <taxon>Fungi</taxon>
        <taxon>Dikarya</taxon>
        <taxon>Basidiomycota</taxon>
        <taxon>Agaricomycotina</taxon>
        <taxon>Agaricomycetes</taxon>
        <taxon>Agaricomycetidae</taxon>
        <taxon>Agaricales</taxon>
        <taxon>Schizophyllaceae</taxon>
        <taxon>Schizophyllum</taxon>
    </lineage>
</organism>
<comment type="caution">
    <text evidence="1">The sequence shown here is derived from an EMBL/GenBank/DDBJ whole genome shotgun (WGS) entry which is preliminary data.</text>
</comment>
<keyword evidence="2" id="KW-1185">Reference proteome</keyword>
<dbReference type="AlphaFoldDB" id="A0A550CGB9"/>
<protein>
    <submittedName>
        <fullName evidence="1">Uncharacterized protein</fullName>
    </submittedName>
</protein>
<dbReference type="InterPro" id="IPR032675">
    <property type="entry name" value="LRR_dom_sf"/>
</dbReference>
<proteinExistence type="predicted"/>
<sequence length="479" mass="53913">MASLSQLFSQGSRLANRRYSTNDAEAVSRVSQDLLRRIPLEIYVLIFEFCAASDAQALYNFFFDDTTKAPWSLSHVCSQWRAIALNTPTLWSVVRISMDALETSSQSMDSAAKMLTTYLERSNISPLSIFVISEENIQQSIIQPLIYSCTRWRDVLLFINPTFLSRLAPIRGRLPQLRSLNIITTEFDEAGNTHKIFEEAPSLEQLTLRGAALDLGLALPWSQINVFEANYVEPADVLNIVPTMPRIRSLRLGREPPEHAPVDTDDWEIQHENVESMQLDIVDGHAQGHPGDLLDHLILPAMVDLSITCDVEESIGSVRELLRRSACTICSLTLDIRLEHSARLIEMFRDVSQFVRLSRLTLVDGDLVADTPFLDALAVRQCEPEAAILPELQNITVTMRVDGPGRTVQRWLDTLESRVNPVQPADPETPRIKSIQRIEFRCITGDTVLDNPVIVDRFRRLVLLAGVKVEFHYGPGAVD</sequence>
<evidence type="ECO:0000313" key="2">
    <source>
        <dbReference type="Proteomes" id="UP000320762"/>
    </source>
</evidence>
<dbReference type="EMBL" id="VDMD01000008">
    <property type="protein sequence ID" value="TRM63843.1"/>
    <property type="molecule type" value="Genomic_DNA"/>
</dbReference>
<dbReference type="OrthoDB" id="2921349at2759"/>
<dbReference type="Gene3D" id="3.80.10.10">
    <property type="entry name" value="Ribonuclease Inhibitor"/>
    <property type="match status" value="1"/>
</dbReference>